<sequence length="104" mass="11490">EDGVAPLINRGSIDCALSDTPVSKSVRRGRLDEAERQISGCPESVPLPADQDAIDSFRRIDPRITWLKQLDREELRSVTNHLEQLDQYIQALSEGTTGTATGEL</sequence>
<feature type="non-terminal residue" evidence="1">
    <location>
        <position position="1"/>
    </location>
</feature>
<keyword evidence="2" id="KW-1185">Reference proteome</keyword>
<organism evidence="1 2">
    <name type="scientific">Puccinia striiformis f. sp. tritici PST-78</name>
    <dbReference type="NCBI Taxonomy" id="1165861"/>
    <lineage>
        <taxon>Eukaryota</taxon>
        <taxon>Fungi</taxon>
        <taxon>Dikarya</taxon>
        <taxon>Basidiomycota</taxon>
        <taxon>Pucciniomycotina</taxon>
        <taxon>Pucciniomycetes</taxon>
        <taxon>Pucciniales</taxon>
        <taxon>Pucciniaceae</taxon>
        <taxon>Puccinia</taxon>
    </lineage>
</organism>
<dbReference type="EMBL" id="AJIL01003913">
    <property type="protein sequence ID" value="KNE87852.1"/>
    <property type="molecule type" value="Genomic_DNA"/>
</dbReference>
<dbReference type="OrthoDB" id="10294863at2759"/>
<proteinExistence type="predicted"/>
<accession>A0A0L0UL73</accession>
<evidence type="ECO:0000313" key="1">
    <source>
        <dbReference type="EMBL" id="KNE87852.1"/>
    </source>
</evidence>
<evidence type="ECO:0000313" key="2">
    <source>
        <dbReference type="Proteomes" id="UP000054564"/>
    </source>
</evidence>
<dbReference type="AlphaFoldDB" id="A0A0L0UL73"/>
<dbReference type="Proteomes" id="UP000054564">
    <property type="component" value="Unassembled WGS sequence"/>
</dbReference>
<gene>
    <name evidence="1" type="ORF">PSTG_18757</name>
</gene>
<comment type="caution">
    <text evidence="1">The sequence shown here is derived from an EMBL/GenBank/DDBJ whole genome shotgun (WGS) entry which is preliminary data.</text>
</comment>
<reference evidence="2" key="1">
    <citation type="submission" date="2014-03" db="EMBL/GenBank/DDBJ databases">
        <title>The Genome Sequence of Puccinia striiformis f. sp. tritici PST-78.</title>
        <authorList>
            <consortium name="The Broad Institute Genome Sequencing Platform"/>
            <person name="Cuomo C."/>
            <person name="Hulbert S."/>
            <person name="Chen X."/>
            <person name="Walker B."/>
            <person name="Young S.K."/>
            <person name="Zeng Q."/>
            <person name="Gargeya S."/>
            <person name="Fitzgerald M."/>
            <person name="Haas B."/>
            <person name="Abouelleil A."/>
            <person name="Alvarado L."/>
            <person name="Arachchi H.M."/>
            <person name="Berlin A.M."/>
            <person name="Chapman S.B."/>
            <person name="Goldberg J."/>
            <person name="Griggs A."/>
            <person name="Gujja S."/>
            <person name="Hansen M."/>
            <person name="Howarth C."/>
            <person name="Imamovic A."/>
            <person name="Larimer J."/>
            <person name="McCowan C."/>
            <person name="Montmayeur A."/>
            <person name="Murphy C."/>
            <person name="Neiman D."/>
            <person name="Pearson M."/>
            <person name="Priest M."/>
            <person name="Roberts A."/>
            <person name="Saif S."/>
            <person name="Shea T."/>
            <person name="Sisk P."/>
            <person name="Sykes S."/>
            <person name="Wortman J."/>
            <person name="Nusbaum C."/>
            <person name="Birren B."/>
        </authorList>
    </citation>
    <scope>NUCLEOTIDE SEQUENCE [LARGE SCALE GENOMIC DNA]</scope>
    <source>
        <strain evidence="2">race PST-78</strain>
    </source>
</reference>
<protein>
    <submittedName>
        <fullName evidence="1">Uncharacterized protein</fullName>
    </submittedName>
</protein>
<name>A0A0L0UL73_9BASI</name>